<feature type="region of interest" description="Disordered" evidence="1">
    <location>
        <begin position="104"/>
        <end position="132"/>
    </location>
</feature>
<feature type="compositionally biased region" description="Low complexity" evidence="1">
    <location>
        <begin position="47"/>
        <end position="56"/>
    </location>
</feature>
<keyword evidence="2" id="KW-0732">Signal</keyword>
<sequence length="586" mass="65413">MEQIVNLFVCFLMISTIDSVYSYPTPSDILSGKEFLSILMDSDSRSSRNNNYASRSTDVQRTTVAAHPYRGSRKFSQFYYGRAEEEESILPIEALFSSHEDTTRSGARSYDFRSRTRSRSGKATPRTTTTTEAIEGMENLEVAASEISLSSIGTTENEMVDSTMSTIELSMGTDTASSATITSTVPTTVLASHQTEEPSKNSQAFQMNEEDRSVHSNSFRSEFMIEESGPSVGLDQTEPERVESSNIHRVMTTLDSEQIHMQPTRGRMHRKQDPLASRQTVIYHDKKTESDHPRSVSYSYIGETAPTLKTWKDIDEEYLSNGKSSSNTTEAPLKPMVNEPLYPGSPMIWSEPEKNYSEPAKVWSEPAKIYSEPAKFYSEPSRIYSEPAKIYSEPAKIYSKPSSFWQTAYDNPPSRASPAPVQTTTEPPTSPKRIVFNDLDKIPYDELNAPADAEERSSIHNAIGKFIPKQVHEPPKKNLNKPTPDPTEVIDPYVEKQGAGNGSTPNVVQTLAPVSGSTDDSKVGYVVEGRNYRKYRVEEKTSDGFIVGEYGVLSHNDGNLRGVRYTADSDINPRLIYDALVKFLSL</sequence>
<feature type="region of interest" description="Disordered" evidence="1">
    <location>
        <begin position="191"/>
        <end position="210"/>
    </location>
</feature>
<evidence type="ECO:0000313" key="4">
    <source>
        <dbReference type="Proteomes" id="UP000069940"/>
    </source>
</evidence>
<reference evidence="4" key="1">
    <citation type="journal article" date="2015" name="Proc. Natl. Acad. Sci. U.S.A.">
        <title>Genome sequence of the Asian Tiger mosquito, Aedes albopictus, reveals insights into its biology, genetics, and evolution.</title>
        <authorList>
            <person name="Chen X.G."/>
            <person name="Jiang X."/>
            <person name="Gu J."/>
            <person name="Xu M."/>
            <person name="Wu Y."/>
            <person name="Deng Y."/>
            <person name="Zhang C."/>
            <person name="Bonizzoni M."/>
            <person name="Dermauw W."/>
            <person name="Vontas J."/>
            <person name="Armbruster P."/>
            <person name="Huang X."/>
            <person name="Yang Y."/>
            <person name="Zhang H."/>
            <person name="He W."/>
            <person name="Peng H."/>
            <person name="Liu Y."/>
            <person name="Wu K."/>
            <person name="Chen J."/>
            <person name="Lirakis M."/>
            <person name="Topalis P."/>
            <person name="Van Leeuwen T."/>
            <person name="Hall A.B."/>
            <person name="Jiang X."/>
            <person name="Thorpe C."/>
            <person name="Mueller R.L."/>
            <person name="Sun C."/>
            <person name="Waterhouse R.M."/>
            <person name="Yan G."/>
            <person name="Tu Z.J."/>
            <person name="Fang X."/>
            <person name="James A.A."/>
        </authorList>
    </citation>
    <scope>NUCLEOTIDE SEQUENCE [LARGE SCALE GENOMIC DNA]</scope>
    <source>
        <strain evidence="4">Foshan</strain>
    </source>
</reference>
<feature type="chain" id="PRO_5045432934" evidence="2">
    <location>
        <begin position="23"/>
        <end position="586"/>
    </location>
</feature>
<feature type="region of interest" description="Disordered" evidence="1">
    <location>
        <begin position="409"/>
        <end position="432"/>
    </location>
</feature>
<dbReference type="Gene3D" id="6.10.250.1010">
    <property type="match status" value="1"/>
</dbReference>
<evidence type="ECO:0000313" key="3">
    <source>
        <dbReference type="EnsemblMetazoa" id="AALFPA23_002796.P2820"/>
    </source>
</evidence>
<protein>
    <submittedName>
        <fullName evidence="3">Uncharacterized protein</fullName>
    </submittedName>
</protein>
<reference evidence="3" key="2">
    <citation type="submission" date="2025-05" db="UniProtKB">
        <authorList>
            <consortium name="EnsemblMetazoa"/>
        </authorList>
    </citation>
    <scope>IDENTIFICATION</scope>
    <source>
        <strain evidence="3">Foshan</strain>
    </source>
</reference>
<dbReference type="GeneID" id="109412946"/>
<organism evidence="3 4">
    <name type="scientific">Aedes albopictus</name>
    <name type="common">Asian tiger mosquito</name>
    <name type="synonym">Stegomyia albopicta</name>
    <dbReference type="NCBI Taxonomy" id="7160"/>
    <lineage>
        <taxon>Eukaryota</taxon>
        <taxon>Metazoa</taxon>
        <taxon>Ecdysozoa</taxon>
        <taxon>Arthropoda</taxon>
        <taxon>Hexapoda</taxon>
        <taxon>Insecta</taxon>
        <taxon>Pterygota</taxon>
        <taxon>Neoptera</taxon>
        <taxon>Endopterygota</taxon>
        <taxon>Diptera</taxon>
        <taxon>Nematocera</taxon>
        <taxon>Culicoidea</taxon>
        <taxon>Culicidae</taxon>
        <taxon>Culicinae</taxon>
        <taxon>Aedini</taxon>
        <taxon>Aedes</taxon>
        <taxon>Stegomyia</taxon>
    </lineage>
</organism>
<dbReference type="RefSeq" id="XP_062701587.1">
    <property type="nucleotide sequence ID" value="XM_062845603.1"/>
</dbReference>
<feature type="signal peptide" evidence="2">
    <location>
        <begin position="1"/>
        <end position="22"/>
    </location>
</feature>
<dbReference type="EnsemblMetazoa" id="AALFPA23_002796.R2820">
    <property type="protein sequence ID" value="AALFPA23_002796.P2820"/>
    <property type="gene ID" value="AALFPA23_002796"/>
</dbReference>
<name>A0ABM1XTV5_AEDAL</name>
<accession>A0ABM1XTV5</accession>
<evidence type="ECO:0000256" key="1">
    <source>
        <dbReference type="SAM" id="MobiDB-lite"/>
    </source>
</evidence>
<dbReference type="Proteomes" id="UP000069940">
    <property type="component" value="Unassembled WGS sequence"/>
</dbReference>
<keyword evidence="4" id="KW-1185">Reference proteome</keyword>
<evidence type="ECO:0000256" key="2">
    <source>
        <dbReference type="SAM" id="SignalP"/>
    </source>
</evidence>
<proteinExistence type="predicted"/>
<feature type="region of interest" description="Disordered" evidence="1">
    <location>
        <begin position="44"/>
        <end position="63"/>
    </location>
</feature>